<dbReference type="InterPro" id="IPR006680">
    <property type="entry name" value="Amidohydro-rel"/>
</dbReference>
<dbReference type="PANTHER" id="PTHR43794">
    <property type="entry name" value="AMINOHYDROLASE SSNA-RELATED"/>
    <property type="match status" value="1"/>
</dbReference>
<dbReference type="InterPro" id="IPR011059">
    <property type="entry name" value="Metal-dep_hydrolase_composite"/>
</dbReference>
<accession>A0A538SWW4</accession>
<evidence type="ECO:0000313" key="3">
    <source>
        <dbReference type="EMBL" id="TMQ55841.1"/>
    </source>
</evidence>
<dbReference type="PANTHER" id="PTHR43794:SF11">
    <property type="entry name" value="AMIDOHYDROLASE-RELATED DOMAIN-CONTAINING PROTEIN"/>
    <property type="match status" value="1"/>
</dbReference>
<keyword evidence="1" id="KW-0378">Hydrolase</keyword>
<evidence type="ECO:0000259" key="2">
    <source>
        <dbReference type="Pfam" id="PF01979"/>
    </source>
</evidence>
<dbReference type="InterPro" id="IPR050287">
    <property type="entry name" value="MTA/SAH_deaminase"/>
</dbReference>
<evidence type="ECO:0000313" key="4">
    <source>
        <dbReference type="Proteomes" id="UP000317716"/>
    </source>
</evidence>
<dbReference type="Proteomes" id="UP000317716">
    <property type="component" value="Unassembled WGS sequence"/>
</dbReference>
<dbReference type="CDD" id="cd01298">
    <property type="entry name" value="ATZ_TRZ_like"/>
    <property type="match status" value="1"/>
</dbReference>
<feature type="domain" description="Amidohydrolase-related" evidence="2">
    <location>
        <begin position="25"/>
        <end position="382"/>
    </location>
</feature>
<dbReference type="SUPFAM" id="SSF51556">
    <property type="entry name" value="Metallo-dependent hydrolases"/>
    <property type="match status" value="1"/>
</dbReference>
<dbReference type="AlphaFoldDB" id="A0A538SWW4"/>
<dbReference type="Gene3D" id="2.30.40.10">
    <property type="entry name" value="Urease, subunit C, domain 1"/>
    <property type="match status" value="1"/>
</dbReference>
<comment type="caution">
    <text evidence="3">The sequence shown here is derived from an EMBL/GenBank/DDBJ whole genome shotgun (WGS) entry which is preliminary data.</text>
</comment>
<dbReference type="EMBL" id="VBOS01000197">
    <property type="protein sequence ID" value="TMQ55841.1"/>
    <property type="molecule type" value="Genomic_DNA"/>
</dbReference>
<evidence type="ECO:0000256" key="1">
    <source>
        <dbReference type="ARBA" id="ARBA00022801"/>
    </source>
</evidence>
<dbReference type="Pfam" id="PF01979">
    <property type="entry name" value="Amidohydro_1"/>
    <property type="match status" value="1"/>
</dbReference>
<name>A0A538SWW4_UNCEI</name>
<organism evidence="3 4">
    <name type="scientific">Eiseniibacteriota bacterium</name>
    <dbReference type="NCBI Taxonomy" id="2212470"/>
    <lineage>
        <taxon>Bacteria</taxon>
        <taxon>Candidatus Eiseniibacteriota</taxon>
    </lineage>
</organism>
<dbReference type="SUPFAM" id="SSF51338">
    <property type="entry name" value="Composite domain of metallo-dependent hydrolases"/>
    <property type="match status" value="1"/>
</dbReference>
<sequence length="418" mass="44018">MDAAGALEALPRGRAGESYDASGAFVLPGLVHGHLHLCQTLFRGLAEQSDLMRWLRTSIWPLEAAHTESSVAASARLGLAELIAGGVTTVNDMGTVHHTEAVGAVLEESGVRAVFGKALMDQGEGVPTGLLEQRRAALDGALAVARRFHGAADGRLSVSLAPRFILSCSEGLWRDVRDASRERGLVIHTHLAESPAEGREVEAAVGGTAARYFAAHDVLSGRFIGAHGVWLEREEAELLARAGASLVHCPGSNLKLGSGFADVRRWKEAGLRCGIGSDGAACNNRLDTFHELSLASGIGRALHPERPLSPREILALATCDGADALGLADRTGSLEAGKQADVIVVATNAPHHAPQPEHDPYATLVHAARATDVRLTMVAGRVLYRDGAWMTLDAERAVADARAEARGLVRRAHLGVAA</sequence>
<protein>
    <recommendedName>
        <fullName evidence="2">Amidohydrolase-related domain-containing protein</fullName>
    </recommendedName>
</protein>
<gene>
    <name evidence="3" type="ORF">E6K72_05885</name>
</gene>
<dbReference type="InterPro" id="IPR032466">
    <property type="entry name" value="Metal_Hydrolase"/>
</dbReference>
<dbReference type="GO" id="GO:0016810">
    <property type="term" value="F:hydrolase activity, acting on carbon-nitrogen (but not peptide) bonds"/>
    <property type="evidence" value="ECO:0007669"/>
    <property type="project" value="InterPro"/>
</dbReference>
<proteinExistence type="predicted"/>
<dbReference type="Gene3D" id="3.20.20.140">
    <property type="entry name" value="Metal-dependent hydrolases"/>
    <property type="match status" value="1"/>
</dbReference>
<reference evidence="3 4" key="1">
    <citation type="journal article" date="2019" name="Nat. Microbiol.">
        <title>Mediterranean grassland soil C-N compound turnover is dependent on rainfall and depth, and is mediated by genomically divergent microorganisms.</title>
        <authorList>
            <person name="Diamond S."/>
            <person name="Andeer P.F."/>
            <person name="Li Z."/>
            <person name="Crits-Christoph A."/>
            <person name="Burstein D."/>
            <person name="Anantharaman K."/>
            <person name="Lane K.R."/>
            <person name="Thomas B.C."/>
            <person name="Pan C."/>
            <person name="Northen T.R."/>
            <person name="Banfield J.F."/>
        </authorList>
    </citation>
    <scope>NUCLEOTIDE SEQUENCE [LARGE SCALE GENOMIC DNA]</scope>
    <source>
        <strain evidence="3">WS_2</strain>
    </source>
</reference>